<keyword evidence="1" id="KW-1133">Transmembrane helix</keyword>
<protein>
    <submittedName>
        <fullName evidence="2">Uncharacterized protein</fullName>
    </submittedName>
</protein>
<evidence type="ECO:0000313" key="2">
    <source>
        <dbReference type="EMBL" id="ABK94770.1"/>
    </source>
</evidence>
<dbReference type="AlphaFoldDB" id="A9PEG7"/>
<organism evidence="2">
    <name type="scientific">Populus trichocarpa</name>
    <name type="common">Western balsam poplar</name>
    <name type="synonym">Populus balsamifera subsp. trichocarpa</name>
    <dbReference type="NCBI Taxonomy" id="3694"/>
    <lineage>
        <taxon>Eukaryota</taxon>
        <taxon>Viridiplantae</taxon>
        <taxon>Streptophyta</taxon>
        <taxon>Embryophyta</taxon>
        <taxon>Tracheophyta</taxon>
        <taxon>Spermatophyta</taxon>
        <taxon>Magnoliopsida</taxon>
        <taxon>eudicotyledons</taxon>
        <taxon>Gunneridae</taxon>
        <taxon>Pentapetalae</taxon>
        <taxon>rosids</taxon>
        <taxon>fabids</taxon>
        <taxon>Malpighiales</taxon>
        <taxon>Salicaceae</taxon>
        <taxon>Saliceae</taxon>
        <taxon>Populus</taxon>
    </lineage>
</organism>
<dbReference type="EMBL" id="EF146719">
    <property type="protein sequence ID" value="ABK94770.1"/>
    <property type="molecule type" value="mRNA"/>
</dbReference>
<proteinExistence type="evidence at transcript level"/>
<sequence>MVVPKSRRMMRVSSPWRKRRLKRGELEKRREGYKRLDIWIIIIIIMIIMGMVRLLMRLSWGVMVKGI</sequence>
<name>A9PEG7_POPTR</name>
<reference evidence="2" key="1">
    <citation type="journal article" date="2008" name="BMC Genomics">
        <title>Analysis of 4,664 high-quality sequence-finished poplar full-length cDNA clones and their utility for the discovery of genes responding to insect feeding.</title>
        <authorList>
            <person name="Ralph S.G."/>
            <person name="Chun H.J."/>
            <person name="Cooper D."/>
            <person name="Kirkpatrick R."/>
            <person name="Kolosova N."/>
            <person name="Gunter L."/>
            <person name="Tuskan G.A."/>
            <person name="Douglas C.J."/>
            <person name="Holt R.A."/>
            <person name="Jones S.J."/>
            <person name="Marra M.A."/>
            <person name="Bohlmann J."/>
        </authorList>
    </citation>
    <scope>NUCLEOTIDE SEQUENCE</scope>
    <source>
        <tissue evidence="2">Young and mature leaves</tissue>
    </source>
</reference>
<accession>A9PEG7</accession>
<keyword evidence="1" id="KW-0812">Transmembrane</keyword>
<feature type="transmembrane region" description="Helical" evidence="1">
    <location>
        <begin position="36"/>
        <end position="56"/>
    </location>
</feature>
<keyword evidence="1" id="KW-0472">Membrane</keyword>
<evidence type="ECO:0000256" key="1">
    <source>
        <dbReference type="SAM" id="Phobius"/>
    </source>
</evidence>